<dbReference type="InterPro" id="IPR014710">
    <property type="entry name" value="RmlC-like_jellyroll"/>
</dbReference>
<evidence type="ECO:0000313" key="3">
    <source>
        <dbReference type="Proteomes" id="UP000749559"/>
    </source>
</evidence>
<dbReference type="SUPFAM" id="SSF51182">
    <property type="entry name" value="RmlC-like cupins"/>
    <property type="match status" value="1"/>
</dbReference>
<accession>A0A8S4PCP4</accession>
<keyword evidence="3" id="KW-1185">Reference proteome</keyword>
<sequence>MDCKAIVEKLGLIKHPADDGAHFKELWRSTRKITVVTDPESYDGERTSGTSIYFLMQEKALVTFHILPSDELFYWHRGGNVKVHLISKDGVYRSEILGDMMSSDDANYQVRVPRNHWYAVEMEDATQSCLYSAVVVPGWEAKDWKEGKRDDLISKFPKHRDLIERLTTE</sequence>
<evidence type="ECO:0000313" key="2">
    <source>
        <dbReference type="EMBL" id="CAH1791477.1"/>
    </source>
</evidence>
<organism evidence="2 3">
    <name type="scientific">Owenia fusiformis</name>
    <name type="common">Polychaete worm</name>
    <dbReference type="NCBI Taxonomy" id="6347"/>
    <lineage>
        <taxon>Eukaryota</taxon>
        <taxon>Metazoa</taxon>
        <taxon>Spiralia</taxon>
        <taxon>Lophotrochozoa</taxon>
        <taxon>Annelida</taxon>
        <taxon>Polychaeta</taxon>
        <taxon>Sedentaria</taxon>
        <taxon>Canalipalpata</taxon>
        <taxon>Sabellida</taxon>
        <taxon>Oweniida</taxon>
        <taxon>Oweniidae</taxon>
        <taxon>Owenia</taxon>
    </lineage>
</organism>
<dbReference type="EMBL" id="CAIIXF020000008">
    <property type="protein sequence ID" value="CAH1791477.1"/>
    <property type="molecule type" value="Genomic_DNA"/>
</dbReference>
<feature type="domain" description="DUF985" evidence="1">
    <location>
        <begin position="5"/>
        <end position="144"/>
    </location>
</feature>
<dbReference type="Proteomes" id="UP000749559">
    <property type="component" value="Unassembled WGS sequence"/>
</dbReference>
<dbReference type="InterPro" id="IPR011051">
    <property type="entry name" value="RmlC_Cupin_sf"/>
</dbReference>
<dbReference type="Pfam" id="PF06172">
    <property type="entry name" value="Cupin_5"/>
    <property type="match status" value="1"/>
</dbReference>
<dbReference type="InterPro" id="IPR039935">
    <property type="entry name" value="YML079W-like"/>
</dbReference>
<dbReference type="CDD" id="cd06121">
    <property type="entry name" value="cupin_YML079wp"/>
    <property type="match status" value="1"/>
</dbReference>
<name>A0A8S4PCP4_OWEFU</name>
<reference evidence="2" key="1">
    <citation type="submission" date="2022-03" db="EMBL/GenBank/DDBJ databases">
        <authorList>
            <person name="Martin C."/>
        </authorList>
    </citation>
    <scope>NUCLEOTIDE SEQUENCE</scope>
</reference>
<dbReference type="Gene3D" id="2.60.120.10">
    <property type="entry name" value="Jelly Rolls"/>
    <property type="match status" value="1"/>
</dbReference>
<proteinExistence type="predicted"/>
<dbReference type="PANTHER" id="PTHR33387">
    <property type="entry name" value="RMLC-LIKE JELLY ROLL FOLD PROTEIN"/>
    <property type="match status" value="1"/>
</dbReference>
<comment type="caution">
    <text evidence="2">The sequence shown here is derived from an EMBL/GenBank/DDBJ whole genome shotgun (WGS) entry which is preliminary data.</text>
</comment>
<dbReference type="AlphaFoldDB" id="A0A8S4PCP4"/>
<dbReference type="InterPro" id="IPR009327">
    <property type="entry name" value="Cupin_DUF985"/>
</dbReference>
<evidence type="ECO:0000259" key="1">
    <source>
        <dbReference type="Pfam" id="PF06172"/>
    </source>
</evidence>
<gene>
    <name evidence="2" type="ORF">OFUS_LOCUS16554</name>
</gene>
<dbReference type="OrthoDB" id="6614653at2759"/>
<protein>
    <recommendedName>
        <fullName evidence="1">DUF985 domain-containing protein</fullName>
    </recommendedName>
</protein>
<dbReference type="PANTHER" id="PTHR33387:SF3">
    <property type="entry name" value="DUF985 DOMAIN-CONTAINING PROTEIN"/>
    <property type="match status" value="1"/>
</dbReference>